<gene>
    <name evidence="1" type="ORF">E2C01_063911</name>
</gene>
<proteinExistence type="predicted"/>
<accession>A0A5B7HAE8</accession>
<sequence length="67" mass="7274">MALTKTWTAGSWQRENVTDAAASSSFSLQSVSSSPPLSCLVPRPPTFFLRHIHPFGLSPSLTLLPTF</sequence>
<reference evidence="1 2" key="1">
    <citation type="submission" date="2019-05" db="EMBL/GenBank/DDBJ databases">
        <title>Another draft genome of Portunus trituberculatus and its Hox gene families provides insights of decapod evolution.</title>
        <authorList>
            <person name="Jeong J.-H."/>
            <person name="Song I."/>
            <person name="Kim S."/>
            <person name="Choi T."/>
            <person name="Kim D."/>
            <person name="Ryu S."/>
            <person name="Kim W."/>
        </authorList>
    </citation>
    <scope>NUCLEOTIDE SEQUENCE [LARGE SCALE GENOMIC DNA]</scope>
    <source>
        <tissue evidence="1">Muscle</tissue>
    </source>
</reference>
<organism evidence="1 2">
    <name type="scientific">Portunus trituberculatus</name>
    <name type="common">Swimming crab</name>
    <name type="synonym">Neptunus trituberculatus</name>
    <dbReference type="NCBI Taxonomy" id="210409"/>
    <lineage>
        <taxon>Eukaryota</taxon>
        <taxon>Metazoa</taxon>
        <taxon>Ecdysozoa</taxon>
        <taxon>Arthropoda</taxon>
        <taxon>Crustacea</taxon>
        <taxon>Multicrustacea</taxon>
        <taxon>Malacostraca</taxon>
        <taxon>Eumalacostraca</taxon>
        <taxon>Eucarida</taxon>
        <taxon>Decapoda</taxon>
        <taxon>Pleocyemata</taxon>
        <taxon>Brachyura</taxon>
        <taxon>Eubrachyura</taxon>
        <taxon>Portunoidea</taxon>
        <taxon>Portunidae</taxon>
        <taxon>Portuninae</taxon>
        <taxon>Portunus</taxon>
    </lineage>
</organism>
<dbReference type="AlphaFoldDB" id="A0A5B7HAE8"/>
<dbReference type="EMBL" id="VSRR010029820">
    <property type="protein sequence ID" value="MPC69681.1"/>
    <property type="molecule type" value="Genomic_DNA"/>
</dbReference>
<protein>
    <submittedName>
        <fullName evidence="1">Uncharacterized protein</fullName>
    </submittedName>
</protein>
<name>A0A5B7HAE8_PORTR</name>
<dbReference type="Proteomes" id="UP000324222">
    <property type="component" value="Unassembled WGS sequence"/>
</dbReference>
<evidence type="ECO:0000313" key="2">
    <source>
        <dbReference type="Proteomes" id="UP000324222"/>
    </source>
</evidence>
<keyword evidence="2" id="KW-1185">Reference proteome</keyword>
<comment type="caution">
    <text evidence="1">The sequence shown here is derived from an EMBL/GenBank/DDBJ whole genome shotgun (WGS) entry which is preliminary data.</text>
</comment>
<evidence type="ECO:0000313" key="1">
    <source>
        <dbReference type="EMBL" id="MPC69681.1"/>
    </source>
</evidence>